<keyword evidence="9" id="KW-1185">Reference proteome</keyword>
<dbReference type="PIRSF" id="PIRSF001092">
    <property type="entry name" value="Alpha-L-fucosidase"/>
    <property type="match status" value="1"/>
</dbReference>
<dbReference type="InterPro" id="IPR017853">
    <property type="entry name" value="GH"/>
</dbReference>
<evidence type="ECO:0000256" key="6">
    <source>
        <dbReference type="ARBA" id="ARBA00023295"/>
    </source>
</evidence>
<dbReference type="PANTHER" id="PTHR10030:SF37">
    <property type="entry name" value="ALPHA-L-FUCOSIDASE-RELATED"/>
    <property type="match status" value="1"/>
</dbReference>
<dbReference type="EMBL" id="JAGUCN010000017">
    <property type="protein sequence ID" value="MBS2212638.1"/>
    <property type="molecule type" value="Genomic_DNA"/>
</dbReference>
<keyword evidence="4" id="KW-0732">Signal</keyword>
<comment type="caution">
    <text evidence="8">The sequence shown here is derived from an EMBL/GenBank/DDBJ whole genome shotgun (WGS) entry which is preliminary data.</text>
</comment>
<dbReference type="EC" id="3.2.1.51" evidence="3"/>
<comment type="similarity">
    <text evidence="2">Belongs to the glycosyl hydrolase 29 family.</text>
</comment>
<evidence type="ECO:0000313" key="8">
    <source>
        <dbReference type="EMBL" id="MBS2212638.1"/>
    </source>
</evidence>
<name>A0ABS5KCC2_9BACT</name>
<evidence type="ECO:0000256" key="4">
    <source>
        <dbReference type="ARBA" id="ARBA00022729"/>
    </source>
</evidence>
<evidence type="ECO:0000256" key="1">
    <source>
        <dbReference type="ARBA" id="ARBA00004071"/>
    </source>
</evidence>
<reference evidence="8 9" key="1">
    <citation type="journal article" date="2014" name="Int. J. Syst. Evol. Microbiol.">
        <title>Carboxylicivirga gen. nov. in the family Marinilabiliaceae with two novel species, Carboxylicivirga mesophila sp. nov. and Carboxylicivirga taeanensis sp. nov., and reclassification of Cytophaga fermentans as Saccharicrinis fermentans gen. nov., comb. nov.</title>
        <authorList>
            <person name="Yang S.H."/>
            <person name="Seo H.S."/>
            <person name="Woo J.H."/>
            <person name="Oh H.M."/>
            <person name="Jang H."/>
            <person name="Lee J.H."/>
            <person name="Kim S.J."/>
            <person name="Kwon K.K."/>
        </authorList>
    </citation>
    <scope>NUCLEOTIDE SEQUENCE [LARGE SCALE GENOMIC DNA]</scope>
    <source>
        <strain evidence="8 9">JCM 18290</strain>
    </source>
</reference>
<feature type="domain" description="Glycoside hydrolase family 29 N-terminal" evidence="7">
    <location>
        <begin position="21"/>
        <end position="387"/>
    </location>
</feature>
<evidence type="ECO:0000259" key="7">
    <source>
        <dbReference type="Pfam" id="PF01120"/>
    </source>
</evidence>
<dbReference type="SUPFAM" id="SSF51445">
    <property type="entry name" value="(Trans)glycosidases"/>
    <property type="match status" value="1"/>
</dbReference>
<dbReference type="InterPro" id="IPR057739">
    <property type="entry name" value="Glyco_hydro_29_N"/>
</dbReference>
<gene>
    <name evidence="8" type="ORF">KEM09_14565</name>
</gene>
<dbReference type="RefSeq" id="WP_212229398.1">
    <property type="nucleotide sequence ID" value="NZ_JAGUCN010000017.1"/>
</dbReference>
<dbReference type="InterPro" id="IPR013780">
    <property type="entry name" value="Glyco_hydro_b"/>
</dbReference>
<dbReference type="Gene3D" id="3.20.20.80">
    <property type="entry name" value="Glycosidases"/>
    <property type="match status" value="1"/>
</dbReference>
<evidence type="ECO:0000313" key="9">
    <source>
        <dbReference type="Proteomes" id="UP000721861"/>
    </source>
</evidence>
<comment type="function">
    <text evidence="1">Alpha-L-fucosidase is responsible for hydrolyzing the alpha-1,6-linked fucose joined to the reducing-end N-acetylglucosamine of the carbohydrate moieties of glycoproteins.</text>
</comment>
<protein>
    <recommendedName>
        <fullName evidence="3">alpha-L-fucosidase</fullName>
        <ecNumber evidence="3">3.2.1.51</ecNumber>
    </recommendedName>
</protein>
<dbReference type="SMART" id="SM00812">
    <property type="entry name" value="Alpha_L_fucos"/>
    <property type="match status" value="1"/>
</dbReference>
<proteinExistence type="inferred from homology"/>
<dbReference type="PANTHER" id="PTHR10030">
    <property type="entry name" value="ALPHA-L-FUCOSIDASE"/>
    <property type="match status" value="1"/>
</dbReference>
<evidence type="ECO:0000256" key="2">
    <source>
        <dbReference type="ARBA" id="ARBA00007951"/>
    </source>
</evidence>
<sequence length="503" mass="59056">MKNFLFTLLFCITASVTHGQTKLNKYYPVEDVAVQKKLNDWRTLKFGLFMHWGTYSQWGIVESWALCAEDESWCKRENPDYENFKRDYVALKKTFNPTQFNPEKWANAASKAGMRYMVFTTKHHDGFNMFDTQLSNYKITSAECPFHTHPKADVTKAIFDEFRKMDFMIGAYLSKPDWHNENFWWPNFATPDRNVNYNIERYPERWQAFVDFFHGQVDELMTNYGQIDILWMDGGWVRPLTKGQQRLINFINGLFLKSGYTQLHVPQNQDLRIAEMSKKARQKQPGLIVVDRHIEGPDENYLTPEQFIPDRYIEDPWESCITLSGSWAYMPNDVYKSSREVIHMLCDVVSKNGSLLLNVGPDPEGQWAPEVYQRFDEIGEWMSINGEAIYNTTGRKEFGEDQERYTVNKDGTVNAFYLIDENETHLPKTIIFNQLKVRKGDTIRLLGFNGKLNWTKKRGTIQIQVPEAEFFKSKTAKYALVFKVVKQHSVQHTDYKMQEAELY</sequence>
<dbReference type="InterPro" id="IPR016286">
    <property type="entry name" value="FUC_metazoa-typ"/>
</dbReference>
<evidence type="ECO:0000256" key="3">
    <source>
        <dbReference type="ARBA" id="ARBA00012662"/>
    </source>
</evidence>
<dbReference type="InterPro" id="IPR000933">
    <property type="entry name" value="Glyco_hydro_29"/>
</dbReference>
<dbReference type="Pfam" id="PF01120">
    <property type="entry name" value="Alpha_L_fucos"/>
    <property type="match status" value="1"/>
</dbReference>
<keyword evidence="6" id="KW-0326">Glycosidase</keyword>
<dbReference type="Gene3D" id="2.60.40.1180">
    <property type="entry name" value="Golgi alpha-mannosidase II"/>
    <property type="match status" value="1"/>
</dbReference>
<dbReference type="Proteomes" id="UP000721861">
    <property type="component" value="Unassembled WGS sequence"/>
</dbReference>
<evidence type="ECO:0000256" key="5">
    <source>
        <dbReference type="ARBA" id="ARBA00022801"/>
    </source>
</evidence>
<keyword evidence="5" id="KW-0378">Hydrolase</keyword>
<organism evidence="8 9">
    <name type="scientific">Carboxylicivirga mesophila</name>
    <dbReference type="NCBI Taxonomy" id="1166478"/>
    <lineage>
        <taxon>Bacteria</taxon>
        <taxon>Pseudomonadati</taxon>
        <taxon>Bacteroidota</taxon>
        <taxon>Bacteroidia</taxon>
        <taxon>Marinilabiliales</taxon>
        <taxon>Marinilabiliaceae</taxon>
        <taxon>Carboxylicivirga</taxon>
    </lineage>
</organism>
<accession>A0ABS5KCC2</accession>